<accession>A0A6B3LM85</accession>
<reference evidence="2 3" key="1">
    <citation type="submission" date="2020-02" db="EMBL/GenBank/DDBJ databases">
        <authorList>
            <person name="Kim M.K."/>
        </authorList>
    </citation>
    <scope>NUCLEOTIDE SEQUENCE [LARGE SCALE GENOMIC DNA]</scope>
    <source>
        <strain evidence="2 3">BT327</strain>
    </source>
</reference>
<feature type="chain" id="PRO_5025533440" evidence="1">
    <location>
        <begin position="18"/>
        <end position="215"/>
    </location>
</feature>
<protein>
    <submittedName>
        <fullName evidence="2">Uncharacterized protein</fullName>
    </submittedName>
</protein>
<keyword evidence="3" id="KW-1185">Reference proteome</keyword>
<dbReference type="AlphaFoldDB" id="A0A6B3LM85"/>
<gene>
    <name evidence="2" type="ORF">GXP69_05135</name>
</gene>
<evidence type="ECO:0000256" key="1">
    <source>
        <dbReference type="SAM" id="SignalP"/>
    </source>
</evidence>
<comment type="caution">
    <text evidence="2">The sequence shown here is derived from an EMBL/GenBank/DDBJ whole genome shotgun (WGS) entry which is preliminary data.</text>
</comment>
<feature type="signal peptide" evidence="1">
    <location>
        <begin position="1"/>
        <end position="17"/>
    </location>
</feature>
<evidence type="ECO:0000313" key="3">
    <source>
        <dbReference type="Proteomes" id="UP000474777"/>
    </source>
</evidence>
<evidence type="ECO:0000313" key="2">
    <source>
        <dbReference type="EMBL" id="NEM97073.1"/>
    </source>
</evidence>
<keyword evidence="1" id="KW-0732">Signal</keyword>
<dbReference type="EMBL" id="JAAGWD010000002">
    <property type="protein sequence ID" value="NEM97073.1"/>
    <property type="molecule type" value="Genomic_DNA"/>
</dbReference>
<dbReference type="Proteomes" id="UP000474777">
    <property type="component" value="Unassembled WGS sequence"/>
</dbReference>
<sequence>MKKLLFLFLLLPLAVSAQKYKKGNPCARYTNYLTNELPRGFKGNAFTFKDETFLTAKDFSVQAYTDSAALGKLREMAKLDIACFIKRAPSKKYRAILEKDYTELNYKLYKTDDGLIFGILKAVTGNPEKFYAYTMMVMDGNIVHAYTDFAQVDFNIELFGAEFNGEYYIIHGEEEKNINSFYYGKFNYNFKPKERIGTFEKYIKHNINYNRPITH</sequence>
<organism evidence="2 3">
    <name type="scientific">Pontibacter burrus</name>
    <dbReference type="NCBI Taxonomy" id="2704466"/>
    <lineage>
        <taxon>Bacteria</taxon>
        <taxon>Pseudomonadati</taxon>
        <taxon>Bacteroidota</taxon>
        <taxon>Cytophagia</taxon>
        <taxon>Cytophagales</taxon>
        <taxon>Hymenobacteraceae</taxon>
        <taxon>Pontibacter</taxon>
    </lineage>
</organism>
<name>A0A6B3LM85_9BACT</name>
<dbReference type="RefSeq" id="WP_163913125.1">
    <property type="nucleotide sequence ID" value="NZ_JAAGWD010000002.1"/>
</dbReference>
<proteinExistence type="predicted"/>